<sequence length="84" mass="9018">MSQERIVPRGLTKADAAAYVGVSVKKFTLLVQAGILPKPSVGDVWDRKAIDAAFDKLSGMSSDNDNDADRALAEWEAQQQGRAA</sequence>
<evidence type="ECO:0000313" key="2">
    <source>
        <dbReference type="EMBL" id="NNM74790.1"/>
    </source>
</evidence>
<dbReference type="RefSeq" id="WP_171220237.1">
    <property type="nucleotide sequence ID" value="NZ_JABEPP010000006.1"/>
</dbReference>
<gene>
    <name evidence="2" type="ORF">HJG44_20725</name>
</gene>
<evidence type="ECO:0000313" key="3">
    <source>
        <dbReference type="Proteomes" id="UP000564885"/>
    </source>
</evidence>
<protein>
    <recommendedName>
        <fullName evidence="4">Helix-turn-helix domain-containing protein</fullName>
    </recommendedName>
</protein>
<reference evidence="2 3" key="1">
    <citation type="submission" date="2020-04" db="EMBL/GenBank/DDBJ databases">
        <title>Enterovirga sp. isolate from soil.</title>
        <authorList>
            <person name="Chea S."/>
            <person name="Kim D.-U."/>
        </authorList>
    </citation>
    <scope>NUCLEOTIDE SEQUENCE [LARGE SCALE GENOMIC DNA]</scope>
    <source>
        <strain evidence="2 3">DB1703</strain>
    </source>
</reference>
<dbReference type="Proteomes" id="UP000564885">
    <property type="component" value="Unassembled WGS sequence"/>
</dbReference>
<name>A0A849IF89_9HYPH</name>
<proteinExistence type="predicted"/>
<evidence type="ECO:0000256" key="1">
    <source>
        <dbReference type="SAM" id="MobiDB-lite"/>
    </source>
</evidence>
<dbReference type="AlphaFoldDB" id="A0A849IF89"/>
<comment type="caution">
    <text evidence="2">The sequence shown here is derived from an EMBL/GenBank/DDBJ whole genome shotgun (WGS) entry which is preliminary data.</text>
</comment>
<organism evidence="2 3">
    <name type="scientific">Enterovirga aerilata</name>
    <dbReference type="NCBI Taxonomy" id="2730920"/>
    <lineage>
        <taxon>Bacteria</taxon>
        <taxon>Pseudomonadati</taxon>
        <taxon>Pseudomonadota</taxon>
        <taxon>Alphaproteobacteria</taxon>
        <taxon>Hyphomicrobiales</taxon>
        <taxon>Methylobacteriaceae</taxon>
        <taxon>Enterovirga</taxon>
    </lineage>
</organism>
<accession>A0A849IF89</accession>
<evidence type="ECO:0008006" key="4">
    <source>
        <dbReference type="Google" id="ProtNLM"/>
    </source>
</evidence>
<feature type="region of interest" description="Disordered" evidence="1">
    <location>
        <begin position="57"/>
        <end position="84"/>
    </location>
</feature>
<keyword evidence="3" id="KW-1185">Reference proteome</keyword>
<dbReference type="EMBL" id="JABEPP010000006">
    <property type="protein sequence ID" value="NNM74790.1"/>
    <property type="molecule type" value="Genomic_DNA"/>
</dbReference>